<evidence type="ECO:0000256" key="1">
    <source>
        <dbReference type="ARBA" id="ARBA00004141"/>
    </source>
</evidence>
<evidence type="ECO:0000256" key="3">
    <source>
        <dbReference type="ARBA" id="ARBA00022692"/>
    </source>
</evidence>
<comment type="caution">
    <text evidence="7">The sequence shown here is derived from an EMBL/GenBank/DDBJ whole genome shotgun (WGS) entry which is preliminary data.</text>
</comment>
<gene>
    <name evidence="7" type="ORF">K7C98_43000</name>
</gene>
<dbReference type="Proteomes" id="UP001139031">
    <property type="component" value="Unassembled WGS sequence"/>
</dbReference>
<evidence type="ECO:0000256" key="6">
    <source>
        <dbReference type="RuleBase" id="RU365102"/>
    </source>
</evidence>
<dbReference type="InterPro" id="IPR001727">
    <property type="entry name" value="GDT1-like"/>
</dbReference>
<evidence type="ECO:0000256" key="2">
    <source>
        <dbReference type="ARBA" id="ARBA00009190"/>
    </source>
</evidence>
<keyword evidence="5 6" id="KW-0472">Membrane</keyword>
<evidence type="ECO:0000256" key="5">
    <source>
        <dbReference type="ARBA" id="ARBA00023136"/>
    </source>
</evidence>
<reference evidence="7" key="1">
    <citation type="submission" date="2021-08" db="EMBL/GenBank/DDBJ databases">
        <authorList>
            <person name="Stevens D.C."/>
        </authorList>
    </citation>
    <scope>NUCLEOTIDE SEQUENCE</scope>
    <source>
        <strain evidence="7">DSM 53165</strain>
    </source>
</reference>
<dbReference type="PANTHER" id="PTHR12608:SF1">
    <property type="entry name" value="TRANSMEMBRANE PROTEIN 165"/>
    <property type="match status" value="1"/>
</dbReference>
<feature type="transmembrane region" description="Helical" evidence="6">
    <location>
        <begin position="73"/>
        <end position="92"/>
    </location>
</feature>
<comment type="similarity">
    <text evidence="2 6">Belongs to the GDT1 family.</text>
</comment>
<proteinExistence type="inferred from homology"/>
<protein>
    <recommendedName>
        <fullName evidence="6">GDT1 family protein</fullName>
    </recommendedName>
</protein>
<feature type="transmembrane region" description="Helical" evidence="6">
    <location>
        <begin position="37"/>
        <end position="61"/>
    </location>
</feature>
<dbReference type="EMBL" id="JAIRAU010000060">
    <property type="protein sequence ID" value="MBZ5716043.1"/>
    <property type="molecule type" value="Genomic_DNA"/>
</dbReference>
<keyword evidence="8" id="KW-1185">Reference proteome</keyword>
<comment type="caution">
    <text evidence="6">Lacks conserved residue(s) required for the propagation of feature annotation.</text>
</comment>
<evidence type="ECO:0000313" key="7">
    <source>
        <dbReference type="EMBL" id="MBZ5716043.1"/>
    </source>
</evidence>
<evidence type="ECO:0000313" key="8">
    <source>
        <dbReference type="Proteomes" id="UP001139031"/>
    </source>
</evidence>
<dbReference type="RefSeq" id="WP_224197785.1">
    <property type="nucleotide sequence ID" value="NZ_JAIRAU010000060.1"/>
</dbReference>
<sequence length="94" mass="10068">MDLRAFFTTFGLVFLAELGDKTQLTTMSMAASSGQRWLVFGASALALVLSSLIAVLAGEWLRARVEPVMIDRVAGALFVVIGGWMLALTFTAKA</sequence>
<dbReference type="PANTHER" id="PTHR12608">
    <property type="entry name" value="TRANSMEMBRANE PROTEIN HTP-1 RELATED"/>
    <property type="match status" value="1"/>
</dbReference>
<accession>A0ABS7U6G4</accession>
<comment type="subcellular location">
    <subcellularLocation>
        <location evidence="1 6">Membrane</location>
        <topology evidence="1 6">Multi-pass membrane protein</topology>
    </subcellularLocation>
</comment>
<organism evidence="7 8">
    <name type="scientific">Nannocystis pusilla</name>
    <dbReference type="NCBI Taxonomy" id="889268"/>
    <lineage>
        <taxon>Bacteria</taxon>
        <taxon>Pseudomonadati</taxon>
        <taxon>Myxococcota</taxon>
        <taxon>Polyangia</taxon>
        <taxon>Nannocystales</taxon>
        <taxon>Nannocystaceae</taxon>
        <taxon>Nannocystis</taxon>
    </lineage>
</organism>
<evidence type="ECO:0000256" key="4">
    <source>
        <dbReference type="ARBA" id="ARBA00022989"/>
    </source>
</evidence>
<dbReference type="Pfam" id="PF01169">
    <property type="entry name" value="GDT1"/>
    <property type="match status" value="1"/>
</dbReference>
<name>A0ABS7U6G4_9BACT</name>
<keyword evidence="3 6" id="KW-0812">Transmembrane</keyword>
<keyword evidence="4 6" id="KW-1133">Transmembrane helix</keyword>